<sequence length="284" mass="31168">MLQRDDYAGQANEQLSGTNLQKCVASLKLVEPLMLASLIRPGLGEDVSGEEIVKAQSKLLFRTLDLADRILKNLNVEAPLTPTNRYLVAREIVGLVAMHWRHGSDLSAADMAALAEHAVAGGLQLMDALNAEPFTQGEDQSERLNNAVAATTGIMLAMREKASLGHQTVALCREMTNHLAKVVGEQAARLRVQNHTPAIKTLIRVCSDYYPILWDSEITAATKLFSSLSSDPAKFRSEAERLRTWPLEAFFKRVEEAVNLCIGMAANMQQLLDSQSELDSTLNP</sequence>
<evidence type="ECO:0000313" key="2">
    <source>
        <dbReference type="Proteomes" id="UP001161139"/>
    </source>
</evidence>
<name>A0ABD4XVT0_STUST</name>
<dbReference type="RefSeq" id="WP_279648961.1">
    <property type="nucleotide sequence ID" value="NZ_JAOCDG010000003.1"/>
</dbReference>
<gene>
    <name evidence="1" type="ORF">N5D09_02515</name>
</gene>
<reference evidence="1" key="1">
    <citation type="submission" date="2022-09" db="EMBL/GenBank/DDBJ databases">
        <title>Intensive care unit water sources are persistently colonized with multi-drug resistant bacteria and are the site of extensive horizontal gene transfer of antibiotic resistance genes.</title>
        <authorList>
            <person name="Diorio-Toth L."/>
        </authorList>
    </citation>
    <scope>NUCLEOTIDE SEQUENCE</scope>
    <source>
        <strain evidence="1">GD03864</strain>
    </source>
</reference>
<accession>A0ABD4XVT0</accession>
<organism evidence="1 2">
    <name type="scientific">Stutzerimonas stutzeri</name>
    <name type="common">Pseudomonas stutzeri</name>
    <dbReference type="NCBI Taxonomy" id="316"/>
    <lineage>
        <taxon>Bacteria</taxon>
        <taxon>Pseudomonadati</taxon>
        <taxon>Pseudomonadota</taxon>
        <taxon>Gammaproteobacteria</taxon>
        <taxon>Pseudomonadales</taxon>
        <taxon>Pseudomonadaceae</taxon>
        <taxon>Stutzerimonas</taxon>
    </lineage>
</organism>
<dbReference type="Proteomes" id="UP001161139">
    <property type="component" value="Unassembled WGS sequence"/>
</dbReference>
<comment type="caution">
    <text evidence="1">The sequence shown here is derived from an EMBL/GenBank/DDBJ whole genome shotgun (WGS) entry which is preliminary data.</text>
</comment>
<protein>
    <submittedName>
        <fullName evidence="1">Uncharacterized protein</fullName>
    </submittedName>
</protein>
<proteinExistence type="predicted"/>
<evidence type="ECO:0000313" key="1">
    <source>
        <dbReference type="EMBL" id="MDH0686958.1"/>
    </source>
</evidence>
<dbReference type="EMBL" id="JAOCDG010000003">
    <property type="protein sequence ID" value="MDH0686958.1"/>
    <property type="molecule type" value="Genomic_DNA"/>
</dbReference>
<dbReference type="AlphaFoldDB" id="A0ABD4XVT0"/>